<dbReference type="Pfam" id="PF04079">
    <property type="entry name" value="SMC_ScpB"/>
    <property type="match status" value="1"/>
</dbReference>
<dbReference type="STRING" id="1212491.LFA_1394"/>
<reference evidence="6" key="1">
    <citation type="submission" date="2014-09" db="EMBL/GenBank/DDBJ databases">
        <authorList>
            <person name="Gomez-Valero L."/>
        </authorList>
    </citation>
    <scope>NUCLEOTIDE SEQUENCE [LARGE SCALE GENOMIC DNA]</scope>
    <source>
        <strain evidence="6">ATCC700992</strain>
    </source>
</reference>
<dbReference type="PIRSF" id="PIRSF019345">
    <property type="entry name" value="ScpB"/>
    <property type="match status" value="1"/>
</dbReference>
<dbReference type="PANTHER" id="PTHR34298">
    <property type="entry name" value="SEGREGATION AND CONDENSATION PROTEIN B"/>
    <property type="match status" value="1"/>
</dbReference>
<sequence>MDENKLKNIIEALLLSSNEPITLEKIQEIFDERGRPTIEELNHVIACLKEDYSTRAFELVHVASGYQMQTKSEYSYWVSRMQIEKPTKYSRALLETLAIIAYKQPVTRADIEEIRGVAVNSQIIKTLMEREWIRIAGHKDVPGKPAVYTTTKEFLNYFNLNYLNELPALPEVLETLTVQHNAHQTNEECIIE</sequence>
<organism evidence="5 6">
    <name type="scientific">Legionella fallonii LLAP-10</name>
    <dbReference type="NCBI Taxonomy" id="1212491"/>
    <lineage>
        <taxon>Bacteria</taxon>
        <taxon>Pseudomonadati</taxon>
        <taxon>Pseudomonadota</taxon>
        <taxon>Gammaproteobacteria</taxon>
        <taxon>Legionellales</taxon>
        <taxon>Legionellaceae</taxon>
        <taxon>Legionella</taxon>
    </lineage>
</organism>
<gene>
    <name evidence="5" type="primary">scpB</name>
    <name evidence="5" type="ORF">LFA_1394</name>
</gene>
<dbReference type="InterPro" id="IPR036390">
    <property type="entry name" value="WH_DNA-bd_sf"/>
</dbReference>
<keyword evidence="6" id="KW-1185">Reference proteome</keyword>
<dbReference type="OrthoDB" id="9806226at2"/>
<dbReference type="NCBIfam" id="TIGR00281">
    <property type="entry name" value="SMC-Scp complex subunit ScpB"/>
    <property type="match status" value="1"/>
</dbReference>
<evidence type="ECO:0000313" key="5">
    <source>
        <dbReference type="EMBL" id="CEG56815.1"/>
    </source>
</evidence>
<dbReference type="GO" id="GO:0051304">
    <property type="term" value="P:chromosome separation"/>
    <property type="evidence" value="ECO:0007669"/>
    <property type="project" value="InterPro"/>
</dbReference>
<dbReference type="SUPFAM" id="SSF46785">
    <property type="entry name" value="Winged helix' DNA-binding domain"/>
    <property type="match status" value="2"/>
</dbReference>
<evidence type="ECO:0000256" key="4">
    <source>
        <dbReference type="ARBA" id="ARBA00023306"/>
    </source>
</evidence>
<protein>
    <submittedName>
        <fullName evidence="5">Segregation and condensation protein B homolog</fullName>
    </submittedName>
</protein>
<accession>A0A098G5P3</accession>
<evidence type="ECO:0000256" key="3">
    <source>
        <dbReference type="ARBA" id="ARBA00022829"/>
    </source>
</evidence>
<evidence type="ECO:0000313" key="6">
    <source>
        <dbReference type="Proteomes" id="UP000032430"/>
    </source>
</evidence>
<evidence type="ECO:0000256" key="1">
    <source>
        <dbReference type="ARBA" id="ARBA00022490"/>
    </source>
</evidence>
<keyword evidence="3" id="KW-0159">Chromosome partition</keyword>
<dbReference type="InterPro" id="IPR036388">
    <property type="entry name" value="WH-like_DNA-bd_sf"/>
</dbReference>
<keyword evidence="4" id="KW-0131">Cell cycle</keyword>
<dbReference type="KEGG" id="lfa:LFA_1394"/>
<dbReference type="GO" id="GO:0051301">
    <property type="term" value="P:cell division"/>
    <property type="evidence" value="ECO:0007669"/>
    <property type="project" value="UniProtKB-KW"/>
</dbReference>
<name>A0A098G5P3_9GAMM</name>
<dbReference type="EMBL" id="LN614827">
    <property type="protein sequence ID" value="CEG56815.1"/>
    <property type="molecule type" value="Genomic_DNA"/>
</dbReference>
<dbReference type="Gene3D" id="1.10.10.10">
    <property type="entry name" value="Winged helix-like DNA-binding domain superfamily/Winged helix DNA-binding domain"/>
    <property type="match status" value="2"/>
</dbReference>
<proteinExistence type="predicted"/>
<keyword evidence="1" id="KW-0963">Cytoplasm</keyword>
<dbReference type="RefSeq" id="WP_045095424.1">
    <property type="nucleotide sequence ID" value="NZ_LN614827.1"/>
</dbReference>
<dbReference type="AlphaFoldDB" id="A0A098G5P3"/>
<dbReference type="Proteomes" id="UP000032430">
    <property type="component" value="Chromosome I"/>
</dbReference>
<keyword evidence="2" id="KW-0132">Cell division</keyword>
<dbReference type="PANTHER" id="PTHR34298:SF2">
    <property type="entry name" value="SEGREGATION AND CONDENSATION PROTEIN B"/>
    <property type="match status" value="1"/>
</dbReference>
<dbReference type="InterPro" id="IPR005234">
    <property type="entry name" value="ScpB_csome_segregation"/>
</dbReference>
<dbReference type="HOGENOM" id="CLU_045647_5_2_6"/>
<evidence type="ECO:0000256" key="2">
    <source>
        <dbReference type="ARBA" id="ARBA00022618"/>
    </source>
</evidence>